<comment type="subunit">
    <text evidence="3">Homotrimer; associates with NifD.</text>
</comment>
<evidence type="ECO:0000313" key="6">
    <source>
        <dbReference type="EMBL" id="MCQ1058576.1"/>
    </source>
</evidence>
<dbReference type="RefSeq" id="WP_255042523.1">
    <property type="nucleotide sequence ID" value="NZ_JANEYT010000021.1"/>
</dbReference>
<evidence type="ECO:0000256" key="1">
    <source>
        <dbReference type="ARBA" id="ARBA00002247"/>
    </source>
</evidence>
<evidence type="ECO:0000256" key="4">
    <source>
        <dbReference type="ARBA" id="ARBA00016274"/>
    </source>
</evidence>
<evidence type="ECO:0000256" key="2">
    <source>
        <dbReference type="ARBA" id="ARBA00008351"/>
    </source>
</evidence>
<proteinExistence type="inferred from homology"/>
<dbReference type="Pfam" id="PF03206">
    <property type="entry name" value="NifW"/>
    <property type="match status" value="1"/>
</dbReference>
<dbReference type="InterPro" id="IPR004893">
    <property type="entry name" value="NifW"/>
</dbReference>
<sequence>MISDVLEELESVEDIFHHFEIPFDTAELKVRRIDLLRRVGACIIAHQQESNLERFRLALIDTYQEFLNAGDPLELLSKCAGCSQCDDPEDDNCTEVGSIPIKVAYE</sequence>
<comment type="similarity">
    <text evidence="2">Belongs to the NifW family.</text>
</comment>
<evidence type="ECO:0000313" key="7">
    <source>
        <dbReference type="Proteomes" id="UP001524460"/>
    </source>
</evidence>
<dbReference type="Proteomes" id="UP001524460">
    <property type="component" value="Unassembled WGS sequence"/>
</dbReference>
<comment type="caution">
    <text evidence="6">The sequence shown here is derived from an EMBL/GenBank/DDBJ whole genome shotgun (WGS) entry which is preliminary data.</text>
</comment>
<keyword evidence="5" id="KW-0535">Nitrogen fixation</keyword>
<evidence type="ECO:0000256" key="5">
    <source>
        <dbReference type="ARBA" id="ARBA00023231"/>
    </source>
</evidence>
<organism evidence="6 7">
    <name type="scientific">Photobacterium pectinilyticum</name>
    <dbReference type="NCBI Taxonomy" id="2906793"/>
    <lineage>
        <taxon>Bacteria</taxon>
        <taxon>Pseudomonadati</taxon>
        <taxon>Pseudomonadota</taxon>
        <taxon>Gammaproteobacteria</taxon>
        <taxon>Vibrionales</taxon>
        <taxon>Vibrionaceae</taxon>
        <taxon>Photobacterium</taxon>
    </lineage>
</organism>
<protein>
    <recommendedName>
        <fullName evidence="4">Nitrogenase-stabilizing/protective protein NifW</fullName>
    </recommendedName>
</protein>
<comment type="function">
    <text evidence="1">May protect the nitrogenase Fe-Mo protein from oxidative damage.</text>
</comment>
<gene>
    <name evidence="6" type="ORF">NHN17_10935</name>
</gene>
<dbReference type="EMBL" id="JANEYT010000021">
    <property type="protein sequence ID" value="MCQ1058576.1"/>
    <property type="molecule type" value="Genomic_DNA"/>
</dbReference>
<reference evidence="6 7" key="1">
    <citation type="submission" date="2022-07" db="EMBL/GenBank/DDBJ databases">
        <title>Photobacterium pectinilyticum sp. nov., a marine bacterium isolated from surface seawater of Qingdao offshore.</title>
        <authorList>
            <person name="Wang X."/>
        </authorList>
    </citation>
    <scope>NUCLEOTIDE SEQUENCE [LARGE SCALE GENOMIC DNA]</scope>
    <source>
        <strain evidence="6 7">ZSDE20</strain>
    </source>
</reference>
<accession>A0ABT1N1G3</accession>
<keyword evidence="7" id="KW-1185">Reference proteome</keyword>
<name>A0ABT1N1G3_9GAMM</name>
<evidence type="ECO:0000256" key="3">
    <source>
        <dbReference type="ARBA" id="ARBA00011284"/>
    </source>
</evidence>